<keyword evidence="4" id="KW-0812">Transmembrane</keyword>
<feature type="compositionally biased region" description="Basic and acidic residues" evidence="3">
    <location>
        <begin position="1"/>
        <end position="10"/>
    </location>
</feature>
<evidence type="ECO:0000313" key="9">
    <source>
        <dbReference type="Proteomes" id="UP000255139"/>
    </source>
</evidence>
<dbReference type="SMART" id="SM00244">
    <property type="entry name" value="PHB"/>
    <property type="match status" value="1"/>
</dbReference>
<proteinExistence type="predicted"/>
<dbReference type="PANTHER" id="PTHR23222">
    <property type="entry name" value="PROHIBITIN"/>
    <property type="match status" value="1"/>
</dbReference>
<dbReference type="OrthoDB" id="9812991at2"/>
<dbReference type="GO" id="GO:0016020">
    <property type="term" value="C:membrane"/>
    <property type="evidence" value="ECO:0007669"/>
    <property type="project" value="UniProtKB-SubCell"/>
</dbReference>
<evidence type="ECO:0000313" key="7">
    <source>
        <dbReference type="EMBL" id="TLE00838.1"/>
    </source>
</evidence>
<protein>
    <submittedName>
        <fullName evidence="7">Prohibitin family protein</fullName>
    </submittedName>
    <submittedName>
        <fullName evidence="6">SpfH domain/band 7 family protein</fullName>
    </submittedName>
</protein>
<reference evidence="6 9" key="2">
    <citation type="submission" date="2018-06" db="EMBL/GenBank/DDBJ databases">
        <authorList>
            <consortium name="Pathogen Informatics"/>
            <person name="Doyle S."/>
        </authorList>
    </citation>
    <scope>NUCLEOTIDE SEQUENCE [LARGE SCALE GENOMIC DNA]</scope>
    <source>
        <strain evidence="6 9">NCTC12714</strain>
    </source>
</reference>
<dbReference type="PANTHER" id="PTHR23222:SF0">
    <property type="entry name" value="PROHIBITIN 1"/>
    <property type="match status" value="1"/>
</dbReference>
<dbReference type="SUPFAM" id="SSF117892">
    <property type="entry name" value="Band 7/SPFH domain"/>
    <property type="match status" value="1"/>
</dbReference>
<dbReference type="Gene3D" id="3.30.479.30">
    <property type="entry name" value="Band 7 domain"/>
    <property type="match status" value="1"/>
</dbReference>
<gene>
    <name evidence="7" type="ORF">LS73_002730</name>
    <name evidence="6" type="ORF">NCTC12714_01413</name>
</gene>
<dbReference type="EMBL" id="UGJE01000002">
    <property type="protein sequence ID" value="STQ86602.1"/>
    <property type="molecule type" value="Genomic_DNA"/>
</dbReference>
<feature type="compositionally biased region" description="Low complexity" evidence="3">
    <location>
        <begin position="12"/>
        <end position="41"/>
    </location>
</feature>
<accession>A0A099U1W4</accession>
<dbReference type="InterPro" id="IPR001107">
    <property type="entry name" value="Band_7"/>
</dbReference>
<evidence type="ECO:0000256" key="4">
    <source>
        <dbReference type="SAM" id="Phobius"/>
    </source>
</evidence>
<keyword evidence="4" id="KW-0472">Membrane</keyword>
<dbReference type="EMBL" id="JRPD02000004">
    <property type="protein sequence ID" value="TLE00838.1"/>
    <property type="molecule type" value="Genomic_DNA"/>
</dbReference>
<keyword evidence="2" id="KW-0175">Coiled coil</keyword>
<comment type="subcellular location">
    <subcellularLocation>
        <location evidence="1">Membrane</location>
        <topology evidence="1">Single-pass membrane protein</topology>
    </subcellularLocation>
</comment>
<dbReference type="Proteomes" id="UP000255139">
    <property type="component" value="Unassembled WGS sequence"/>
</dbReference>
<organism evidence="6 9">
    <name type="scientific">Helicobacter muridarum</name>
    <dbReference type="NCBI Taxonomy" id="216"/>
    <lineage>
        <taxon>Bacteria</taxon>
        <taxon>Pseudomonadati</taxon>
        <taxon>Campylobacterota</taxon>
        <taxon>Epsilonproteobacteria</taxon>
        <taxon>Campylobacterales</taxon>
        <taxon>Helicobacteraceae</taxon>
        <taxon>Helicobacter</taxon>
    </lineage>
</organism>
<dbReference type="RefSeq" id="WP_034556775.1">
    <property type="nucleotide sequence ID" value="NZ_FZML01000003.1"/>
</dbReference>
<keyword evidence="4" id="KW-1133">Transmembrane helix</keyword>
<dbReference type="PRINTS" id="PR00679">
    <property type="entry name" value="PROHIBITIN"/>
</dbReference>
<sequence>MPIDLNEHRNKQNNQRQQNNSPQQQNRQNNGSNSNNNKNNKGFNMDSLQMPSMPNGKLLTLLLVFIVLILIFILARPFMIVNDGEVGIKVHLGKYEDVPLNPGLHFFIPIIENIITVDTRVRAWNFSRNEDAIGSGINAQSIVRSKAIDVIDVRGLPVSIELTVQYQLDRSKVPQTFREYGYSWEQKIINAKILDVVRSVVGNYPAEDLPNKRDEVANAIIANFQGKLDATPNKPVKLDSIQLREIVLPPLVKEKIEQVQAAKQEAERAKQEANAARERAQGKADANIIEAKGQAEANRLVSDSLSARLLELRQVEMQGKFNDALRENKDAQIFLTPGGSVPNIWVDSKSRQRTTISNQ</sequence>
<dbReference type="InterPro" id="IPR036013">
    <property type="entry name" value="Band_7/SPFH_dom_sf"/>
</dbReference>
<evidence type="ECO:0000256" key="3">
    <source>
        <dbReference type="SAM" id="MobiDB-lite"/>
    </source>
</evidence>
<feature type="region of interest" description="Disordered" evidence="3">
    <location>
        <begin position="1"/>
        <end position="47"/>
    </location>
</feature>
<evidence type="ECO:0000259" key="5">
    <source>
        <dbReference type="SMART" id="SM00244"/>
    </source>
</evidence>
<dbReference type="CDD" id="cd03401">
    <property type="entry name" value="SPFH_prohibitin"/>
    <property type="match status" value="1"/>
</dbReference>
<dbReference type="Proteomes" id="UP000029922">
    <property type="component" value="Unassembled WGS sequence"/>
</dbReference>
<evidence type="ECO:0000256" key="1">
    <source>
        <dbReference type="ARBA" id="ARBA00004167"/>
    </source>
</evidence>
<feature type="domain" description="Band 7" evidence="5">
    <location>
        <begin position="76"/>
        <end position="260"/>
    </location>
</feature>
<evidence type="ECO:0000313" key="6">
    <source>
        <dbReference type="EMBL" id="STQ86602.1"/>
    </source>
</evidence>
<dbReference type="AlphaFoldDB" id="A0A099U1W4"/>
<dbReference type="STRING" id="216.LS73_00905"/>
<dbReference type="Pfam" id="PF01145">
    <property type="entry name" value="Band_7"/>
    <property type="match status" value="1"/>
</dbReference>
<evidence type="ECO:0000256" key="2">
    <source>
        <dbReference type="SAM" id="Coils"/>
    </source>
</evidence>
<name>A0A099U1W4_9HELI</name>
<reference evidence="7 8" key="1">
    <citation type="journal article" date="2014" name="Genome Announc.">
        <title>Draft genome sequences of eight enterohepatic helicobacter species isolated from both laboratory and wild rodents.</title>
        <authorList>
            <person name="Sheh A."/>
            <person name="Shen Z."/>
            <person name="Fox J.G."/>
        </authorList>
    </citation>
    <scope>NUCLEOTIDE SEQUENCE [LARGE SCALE GENOMIC DNA]</scope>
    <source>
        <strain evidence="7 8">ST1</strain>
    </source>
</reference>
<dbReference type="InterPro" id="IPR000163">
    <property type="entry name" value="Prohibitin"/>
</dbReference>
<feature type="transmembrane region" description="Helical" evidence="4">
    <location>
        <begin position="58"/>
        <end position="79"/>
    </location>
</feature>
<feature type="coiled-coil region" evidence="2">
    <location>
        <begin position="252"/>
        <end position="286"/>
    </location>
</feature>
<keyword evidence="9" id="KW-1185">Reference proteome</keyword>
<evidence type="ECO:0000313" key="8">
    <source>
        <dbReference type="Proteomes" id="UP000029922"/>
    </source>
</evidence>